<dbReference type="InterPro" id="IPR011118">
    <property type="entry name" value="Tannase/feruloyl_esterase"/>
</dbReference>
<evidence type="ECO:0000256" key="4">
    <source>
        <dbReference type="ARBA" id="ARBA00022729"/>
    </source>
</evidence>
<keyword evidence="2" id="KW-0719">Serine esterase</keyword>
<reference evidence="10" key="1">
    <citation type="journal article" date="2016" name="Genome Announc.">
        <title>Draft genome sequence of Aspergillus niger strain An76.</title>
        <authorList>
            <person name="Gong W."/>
            <person name="Cheng Z."/>
            <person name="Zhang H."/>
            <person name="Liu L."/>
            <person name="Gao P."/>
            <person name="Wang L."/>
        </authorList>
    </citation>
    <scope>NUCLEOTIDE SEQUENCE [LARGE SCALE GENOMIC DNA]</scope>
    <source>
        <strain evidence="10">An76</strain>
    </source>
</reference>
<proteinExistence type="inferred from homology"/>
<dbReference type="GO" id="GO:0030600">
    <property type="term" value="F:feruloyl esterase activity"/>
    <property type="evidence" value="ECO:0007669"/>
    <property type="project" value="UniProtKB-ARBA"/>
</dbReference>
<evidence type="ECO:0000256" key="7">
    <source>
        <dbReference type="ARBA" id="ARBA00023157"/>
    </source>
</evidence>
<dbReference type="PANTHER" id="PTHR33938:SF8">
    <property type="entry name" value="CARBOXYLIC ESTER HYDROLASE"/>
    <property type="match status" value="1"/>
</dbReference>
<evidence type="ECO:0000256" key="1">
    <source>
        <dbReference type="ARBA" id="ARBA00006249"/>
    </source>
</evidence>
<name>A0A100I7N8_ASPNG</name>
<keyword evidence="6" id="KW-0106">Calcium</keyword>
<dbReference type="PANTHER" id="PTHR33938">
    <property type="entry name" value="FERULOYL ESTERASE B-RELATED"/>
    <property type="match status" value="1"/>
</dbReference>
<sequence>MVAANRAGAARSGFLHKYPTAYEGPKATIDHENVAIDQIRSARKFRKNGKGYGEVSHERSKFASEHFSLAPSADARQPETLSVLEMLDSLQSKLAMLMNIFPRELGHFRIRSSGTPKKPLKTDMAGRGKRYYVPLCHQPLRHQMPFLISKSRKLCERLTCLYDHFALSNFLGSFVSFRQHQMLLEASQAWVLLATILSTFYAHFANGYHIPKPDIPGLKILSITAFPLQDYPITGVQVNPIQSQNVTISFWNVTVTYTHPGWDDLIHAHVWLPLSGWNNRLQAVGGGGWAGLVDYGTLALPVYQGFAAAGSDMGHDRIPWSAKSWALEDASGHVNFARLADFFSTCLYELSLLAKYIILEFYGTLPAYSYWNGCSTGGRQGLEIAQRWPDAFDGILAGAPTINWAQFVPANYWPTFVMNQLGVYPSPCVMEKITDAAVAYCDGMEVWCECIPSIITAEVALLAVSYWAGLTAKDGTPLWYGFNQGTPWNYTICTATDDIGNHRCHSLPDYLSVDWLQFFVAQDPDIDLVDMDQAEFESLFYQSITGYKAITDANNPDLYDFKNRGGKIIHWHGLADWQVPPNGSLDYYRKVQLRDPSVQDFYLYFEAPGVEHCGNGKGPAPTGLMESLIAWVEGGIAPDHLRSVSADGGMSRILCPYPATAQYSCASTLSQHQDKFEIHLFDSAPHAGGQATSIPLPPNHGATWLNDGVQGGSSIFRHTFNFFRRYGYEPQPVQLQVSFGKGPDSFFTNMFPSPLVDRYSAEIEKLGRVLKWIKRLMPFLGILPIKMVLRLFRFSAEFGSKMVLPLIALFLGTGNQTPNVSSVLLERLFDDPQMRLWDFDPDMLLPNRPEMYTFPELGRFYGDWVGDLGENKGVRVRLGMEVEILGRDAKKGVDLRVWDRGEGGERRWEGVMHDEHFDELVLCVPADEAKKLLGRHATWREKYVLGGVRFYDDVTVTHSDADYFNSIFETRYKSDLCGKASSETRNEQISFAKQTPRCRKDGWDGFAPMYYTHSYEQDPQKIEMGFDCSNYQHQFREALGEGALSLEPDRHVYQTIFLNKQESDLWTWESIDKDKIIAKKWWHQFGHNWQHYIRVVPGMMFINGKNRTLYAGSWTMVNMHEIACISGIAAAYRLGAEYVPFDDFAEDFFANHLCELKSFPDKNSNTEYGVDLDEDCMRIFSAFGDISRPPCTCNETQSLYDHIDAYIKNYPKHHIKDYTIHTGKGDTCIEEECRYVMRDVLQWWANWHGSMEGHRWKHLYIAFSTISDEIAIPPQDIADGSFRFLGNSLAEVLEGLRLEGVQPDDIKLLEMYLWRQFIIQYLEKVDPTIRETLIGKTTLMTTWRVLTAGNHGVAVCLLASKGIRPQGQTDHALEMASICDAISMDLGKEALGVLQDEPTEAVAGKDREMLKRELRWVYLRALGSLDQDPRGALLRRFATSGLHYVLLNDRYRERVAYVRFPMSPYLRRRIAAYYKNG</sequence>
<dbReference type="VEuPathDB" id="FungiDB:An01g11550"/>
<protein>
    <recommendedName>
        <fullName evidence="8">Carboxylic ester hydrolase</fullName>
        <ecNumber evidence="8">3.1.1.-</ecNumber>
    </recommendedName>
</protein>
<dbReference type="PaxDb" id="5061-CADANGAP00001116"/>
<evidence type="ECO:0000256" key="3">
    <source>
        <dbReference type="ARBA" id="ARBA00022723"/>
    </source>
</evidence>
<dbReference type="SUPFAM" id="SSF51905">
    <property type="entry name" value="FAD/NAD(P)-binding domain"/>
    <property type="match status" value="1"/>
</dbReference>
<dbReference type="Pfam" id="PF07519">
    <property type="entry name" value="Tannase"/>
    <property type="match status" value="2"/>
</dbReference>
<keyword evidence="3" id="KW-0479">Metal-binding</keyword>
<organism evidence="9 10">
    <name type="scientific">Aspergillus niger</name>
    <dbReference type="NCBI Taxonomy" id="5061"/>
    <lineage>
        <taxon>Eukaryota</taxon>
        <taxon>Fungi</taxon>
        <taxon>Dikarya</taxon>
        <taxon>Ascomycota</taxon>
        <taxon>Pezizomycotina</taxon>
        <taxon>Eurotiomycetes</taxon>
        <taxon>Eurotiomycetidae</taxon>
        <taxon>Eurotiales</taxon>
        <taxon>Aspergillaceae</taxon>
        <taxon>Aspergillus</taxon>
        <taxon>Aspergillus subgen. Circumdati</taxon>
    </lineage>
</organism>
<dbReference type="GO" id="GO:0046872">
    <property type="term" value="F:metal ion binding"/>
    <property type="evidence" value="ECO:0007669"/>
    <property type="project" value="UniProtKB-KW"/>
</dbReference>
<evidence type="ECO:0000256" key="8">
    <source>
        <dbReference type="RuleBase" id="RU361238"/>
    </source>
</evidence>
<dbReference type="VEuPathDB" id="FungiDB:ASPNIDRAFT2_1149970"/>
<dbReference type="InterPro" id="IPR036188">
    <property type="entry name" value="FAD/NAD-bd_sf"/>
</dbReference>
<accession>A0A100I7N8</accession>
<dbReference type="InterPro" id="IPR029058">
    <property type="entry name" value="AB_hydrolase_fold"/>
</dbReference>
<evidence type="ECO:0000256" key="2">
    <source>
        <dbReference type="ARBA" id="ARBA00022487"/>
    </source>
</evidence>
<comment type="similarity">
    <text evidence="1 8">Belongs to the tannase family.</text>
</comment>
<keyword evidence="5 8" id="KW-0378">Hydrolase</keyword>
<evidence type="ECO:0000313" key="10">
    <source>
        <dbReference type="Proteomes" id="UP000068243"/>
    </source>
</evidence>
<keyword evidence="7" id="KW-1015">Disulfide bond</keyword>
<dbReference type="VEuPathDB" id="FungiDB:ATCC64974_14210"/>
<dbReference type="OrthoDB" id="3039123at2759"/>
<dbReference type="EMBL" id="BCMY01000002">
    <property type="protein sequence ID" value="GAQ36224.1"/>
    <property type="molecule type" value="Genomic_DNA"/>
</dbReference>
<keyword evidence="4" id="KW-0732">Signal</keyword>
<dbReference type="Proteomes" id="UP000068243">
    <property type="component" value="Unassembled WGS sequence"/>
</dbReference>
<evidence type="ECO:0000256" key="5">
    <source>
        <dbReference type="ARBA" id="ARBA00022801"/>
    </source>
</evidence>
<comment type="caution">
    <text evidence="9">The sequence shown here is derived from an EMBL/GenBank/DDBJ whole genome shotgun (WGS) entry which is preliminary data.</text>
</comment>
<dbReference type="SUPFAM" id="SSF53474">
    <property type="entry name" value="alpha/beta-Hydrolases"/>
    <property type="match status" value="1"/>
</dbReference>
<dbReference type="EC" id="3.1.1.-" evidence="8"/>
<evidence type="ECO:0000313" key="9">
    <source>
        <dbReference type="EMBL" id="GAQ36224.1"/>
    </source>
</evidence>
<gene>
    <name evidence="9" type="ORF">ABL_01555</name>
</gene>
<dbReference type="VEuPathDB" id="FungiDB:M747DRAFT_357335"/>
<evidence type="ECO:0000256" key="6">
    <source>
        <dbReference type="ARBA" id="ARBA00022837"/>
    </source>
</evidence>